<proteinExistence type="predicted"/>
<dbReference type="InterPro" id="IPR055377">
    <property type="entry name" value="GH3_M"/>
</dbReference>
<feature type="domain" description="GH3 middle" evidence="1">
    <location>
        <begin position="350"/>
        <end position="419"/>
    </location>
</feature>
<name>A0A9D2BP87_9BACT</name>
<dbReference type="Pfam" id="PF23572">
    <property type="entry name" value="GH3_C"/>
    <property type="match status" value="1"/>
</dbReference>
<reference evidence="3" key="1">
    <citation type="journal article" date="2021" name="PeerJ">
        <title>Extensive microbial diversity within the chicken gut microbiome revealed by metagenomics and culture.</title>
        <authorList>
            <person name="Gilroy R."/>
            <person name="Ravi A."/>
            <person name="Getino M."/>
            <person name="Pursley I."/>
            <person name="Horton D.L."/>
            <person name="Alikhan N.F."/>
            <person name="Baker D."/>
            <person name="Gharbi K."/>
            <person name="Hall N."/>
            <person name="Watson M."/>
            <person name="Adriaenssens E.M."/>
            <person name="Foster-Nyarko E."/>
            <person name="Jarju S."/>
            <person name="Secka A."/>
            <person name="Antonio M."/>
            <person name="Oren A."/>
            <person name="Chaudhuri R.R."/>
            <person name="La Ragione R."/>
            <person name="Hildebrand F."/>
            <person name="Pallen M.J."/>
        </authorList>
    </citation>
    <scope>NUCLEOTIDE SEQUENCE</scope>
    <source>
        <strain evidence="3">ChiHecec2B26-12326</strain>
    </source>
</reference>
<dbReference type="InterPro" id="IPR004993">
    <property type="entry name" value="GH3"/>
</dbReference>
<dbReference type="PANTHER" id="PTHR31901:SF9">
    <property type="entry name" value="GH3 DOMAIN-CONTAINING PROTEIN"/>
    <property type="match status" value="1"/>
</dbReference>
<dbReference type="GO" id="GO:0016881">
    <property type="term" value="F:acid-amino acid ligase activity"/>
    <property type="evidence" value="ECO:0007669"/>
    <property type="project" value="TreeGrafter"/>
</dbReference>
<dbReference type="EMBL" id="DXEN01000010">
    <property type="protein sequence ID" value="HIX85347.1"/>
    <property type="molecule type" value="Genomic_DNA"/>
</dbReference>
<comment type="caution">
    <text evidence="3">The sequence shown here is derived from an EMBL/GenBank/DDBJ whole genome shotgun (WGS) entry which is preliminary data.</text>
</comment>
<sequence>MGLLNKMIIALVNRKVAGDGRKVRARLERMTLAPMKAQEDFLMGLLRDNKDTEFGRKYDFASIHSIEEYRRRVPVSSYDDYAEAIYRMVEKGEKNLLTAYPVNHYSKSSGTMGNPKRIPFSDRAAGLTSDYVKSYMYALLEERGLLGLDPSLTLVESILTTLPNGATCGAYSAKESVNNQFFISRLFTPPFEVMTPKGNMNSRHLHAFYALKERNLSSGLSGFYSYFLEVIRYIEKNWESLADDIERGTIDESVQMPDELRHHLLTRLHPDPKRADEIRSVFRNPSDKPLVPRLWPRFRYLLGIGTAGFSAYTEKLKGYFGPGVHFAMYGVIASEGVFSAPVRLDSGESVLLPNSVFYEFLPVESSDYADLVTLDKLEVGKNYEVVVTNTSGFYRYKMRDVVHVVGRHNETPTIEFLFRADQTVNLVGEKTTEYALREVAKQTAERCGFEMLDYCMYPNTDAEPVRYDFLIEPAHHLPDDFDYAHARDVLDECLSKANPSMGDKLSKGIVGKSRLYFLQEETTLLYRDMMIMKGVSAVQLKPVRVIDNLLKKNFFYALIDKRFAKPE</sequence>
<protein>
    <submittedName>
        <fullName evidence="3">GH3 auxin-responsive promoter family protein</fullName>
    </submittedName>
</protein>
<dbReference type="PANTHER" id="PTHR31901">
    <property type="entry name" value="GH3 DOMAIN-CONTAINING PROTEIN"/>
    <property type="match status" value="1"/>
</dbReference>
<evidence type="ECO:0000259" key="2">
    <source>
        <dbReference type="Pfam" id="PF23572"/>
    </source>
</evidence>
<gene>
    <name evidence="3" type="ORF">H9848_01895</name>
</gene>
<reference evidence="3" key="2">
    <citation type="submission" date="2021-04" db="EMBL/GenBank/DDBJ databases">
        <authorList>
            <person name="Gilroy R."/>
        </authorList>
    </citation>
    <scope>NUCLEOTIDE SEQUENCE</scope>
    <source>
        <strain evidence="3">ChiHecec2B26-12326</strain>
    </source>
</reference>
<dbReference type="Proteomes" id="UP000823847">
    <property type="component" value="Unassembled WGS sequence"/>
</dbReference>
<dbReference type="Pfam" id="PF03321">
    <property type="entry name" value="GH3"/>
    <property type="match status" value="1"/>
</dbReference>
<organism evidence="3 4">
    <name type="scientific">Candidatus Parabacteroides intestinigallinarum</name>
    <dbReference type="NCBI Taxonomy" id="2838722"/>
    <lineage>
        <taxon>Bacteria</taxon>
        <taxon>Pseudomonadati</taxon>
        <taxon>Bacteroidota</taxon>
        <taxon>Bacteroidia</taxon>
        <taxon>Bacteroidales</taxon>
        <taxon>Tannerellaceae</taxon>
        <taxon>Parabacteroides</taxon>
    </lineage>
</organism>
<evidence type="ECO:0000313" key="3">
    <source>
        <dbReference type="EMBL" id="HIX85347.1"/>
    </source>
</evidence>
<feature type="domain" description="GH3 C-terminal" evidence="2">
    <location>
        <begin position="436"/>
        <end position="548"/>
    </location>
</feature>
<dbReference type="GO" id="GO:0005737">
    <property type="term" value="C:cytoplasm"/>
    <property type="evidence" value="ECO:0007669"/>
    <property type="project" value="TreeGrafter"/>
</dbReference>
<evidence type="ECO:0000259" key="1">
    <source>
        <dbReference type="Pfam" id="PF23571"/>
    </source>
</evidence>
<accession>A0A9D2BP87</accession>
<dbReference type="Pfam" id="PF23571">
    <property type="entry name" value="GH3_M"/>
    <property type="match status" value="1"/>
</dbReference>
<dbReference type="AlphaFoldDB" id="A0A9D2BP87"/>
<dbReference type="InterPro" id="IPR055378">
    <property type="entry name" value="GH3_C"/>
</dbReference>
<evidence type="ECO:0000313" key="4">
    <source>
        <dbReference type="Proteomes" id="UP000823847"/>
    </source>
</evidence>